<dbReference type="Pfam" id="PF25583">
    <property type="entry name" value="WCX"/>
    <property type="match status" value="1"/>
</dbReference>
<dbReference type="InterPro" id="IPR028349">
    <property type="entry name" value="PafC-like"/>
</dbReference>
<dbReference type="RefSeq" id="WP_197662536.1">
    <property type="nucleotide sequence ID" value="NZ_JAEAGR010000019.1"/>
</dbReference>
<evidence type="ECO:0000256" key="1">
    <source>
        <dbReference type="ARBA" id="ARBA00023015"/>
    </source>
</evidence>
<dbReference type="PROSITE" id="PS51000">
    <property type="entry name" value="HTH_DEOR_2"/>
    <property type="match status" value="1"/>
</dbReference>
<accession>A0A8J7H697</accession>
<dbReference type="PROSITE" id="PS52050">
    <property type="entry name" value="WYL"/>
    <property type="match status" value="1"/>
</dbReference>
<dbReference type="PANTHER" id="PTHR34580">
    <property type="match status" value="1"/>
</dbReference>
<dbReference type="AlphaFoldDB" id="A0A8J7H697"/>
<dbReference type="InterPro" id="IPR036390">
    <property type="entry name" value="WH_DNA-bd_sf"/>
</dbReference>
<proteinExistence type="predicted"/>
<feature type="domain" description="HTH deoR-type" evidence="3">
    <location>
        <begin position="2"/>
        <end position="57"/>
    </location>
</feature>
<dbReference type="InterPro" id="IPR001034">
    <property type="entry name" value="DeoR_HTH"/>
</dbReference>
<reference evidence="4" key="1">
    <citation type="submission" date="2020-12" db="EMBL/GenBank/DDBJ databases">
        <title>M. sibirica DSM 26468T genome.</title>
        <authorList>
            <person name="Thieme N."/>
            <person name="Rettenmaier R."/>
            <person name="Zverlov V."/>
            <person name="Liebl W."/>
        </authorList>
    </citation>
    <scope>NUCLEOTIDE SEQUENCE</scope>
    <source>
        <strain evidence="4">DSM 26468</strain>
    </source>
</reference>
<dbReference type="GO" id="GO:0003700">
    <property type="term" value="F:DNA-binding transcription factor activity"/>
    <property type="evidence" value="ECO:0007669"/>
    <property type="project" value="InterPro"/>
</dbReference>
<organism evidence="4 5">
    <name type="scientific">Mobilitalea sibirica</name>
    <dbReference type="NCBI Taxonomy" id="1462919"/>
    <lineage>
        <taxon>Bacteria</taxon>
        <taxon>Bacillati</taxon>
        <taxon>Bacillota</taxon>
        <taxon>Clostridia</taxon>
        <taxon>Lachnospirales</taxon>
        <taxon>Lachnospiraceae</taxon>
        <taxon>Mobilitalea</taxon>
    </lineage>
</organism>
<evidence type="ECO:0000313" key="4">
    <source>
        <dbReference type="EMBL" id="MBH1942284.1"/>
    </source>
</evidence>
<evidence type="ECO:0000256" key="2">
    <source>
        <dbReference type="ARBA" id="ARBA00023163"/>
    </source>
</evidence>
<name>A0A8J7H697_9FIRM</name>
<dbReference type="InterPro" id="IPR036388">
    <property type="entry name" value="WH-like_DNA-bd_sf"/>
</dbReference>
<comment type="caution">
    <text evidence="4">The sequence shown here is derived from an EMBL/GenBank/DDBJ whole genome shotgun (WGS) entry which is preliminary data.</text>
</comment>
<evidence type="ECO:0000313" key="5">
    <source>
        <dbReference type="Proteomes" id="UP000623269"/>
    </source>
</evidence>
<dbReference type="InterPro" id="IPR057727">
    <property type="entry name" value="WCX_dom"/>
</dbReference>
<dbReference type="InterPro" id="IPR013196">
    <property type="entry name" value="HTH_11"/>
</dbReference>
<evidence type="ECO:0000259" key="3">
    <source>
        <dbReference type="PROSITE" id="PS51000"/>
    </source>
</evidence>
<keyword evidence="5" id="KW-1185">Reference proteome</keyword>
<dbReference type="Gene3D" id="1.10.10.10">
    <property type="entry name" value="Winged helix-like DNA-binding domain superfamily/Winged helix DNA-binding domain"/>
    <property type="match status" value="1"/>
</dbReference>
<dbReference type="EMBL" id="JAEAGR010000019">
    <property type="protein sequence ID" value="MBH1942284.1"/>
    <property type="molecule type" value="Genomic_DNA"/>
</dbReference>
<dbReference type="InterPro" id="IPR051534">
    <property type="entry name" value="CBASS_pafABC_assoc_protein"/>
</dbReference>
<keyword evidence="1" id="KW-0805">Transcription regulation</keyword>
<keyword evidence="2" id="KW-0804">Transcription</keyword>
<protein>
    <submittedName>
        <fullName evidence="4">YafY family transcriptional regulator</fullName>
    </submittedName>
</protein>
<dbReference type="PANTHER" id="PTHR34580:SF1">
    <property type="entry name" value="PROTEIN PAFC"/>
    <property type="match status" value="1"/>
</dbReference>
<dbReference type="SUPFAM" id="SSF46785">
    <property type="entry name" value="Winged helix' DNA-binding domain"/>
    <property type="match status" value="1"/>
</dbReference>
<dbReference type="Pfam" id="PF13280">
    <property type="entry name" value="WYL"/>
    <property type="match status" value="1"/>
</dbReference>
<dbReference type="Pfam" id="PF08279">
    <property type="entry name" value="HTH_11"/>
    <property type="match status" value="1"/>
</dbReference>
<sequence>MQINRLFEIIYILLNRKNITAKELARHFEVSSRTIYRDIDTLCQAGIPIYTNKGKGGGICLLENFVLNKSILTKQEQKDILSALQGINATSYVETDAVLSKLSSLFGNNEPDWIEVDFSNWANMEEEKCKFNQLKESILNRNLISFDYYNSYGSYSHRIVEPVKLIFRAQAWYLHGYCREKEDLRYFKFSRMKNLVVSEEIFTPRPLIKPEKERDYSHNTQKTSIVLKVDAELAFRICDEFPNESVQKNEDGSFLIHADMYLDGWLYSYLMSFEDHLEVLEPKSVREEMIKKLKNTLNKYDN</sequence>
<gene>
    <name evidence="4" type="ORF">I5677_15390</name>
</gene>
<dbReference type="Proteomes" id="UP000623269">
    <property type="component" value="Unassembled WGS sequence"/>
</dbReference>
<dbReference type="PIRSF" id="PIRSF016838">
    <property type="entry name" value="PafC"/>
    <property type="match status" value="1"/>
</dbReference>
<dbReference type="InterPro" id="IPR026881">
    <property type="entry name" value="WYL_dom"/>
</dbReference>